<evidence type="ECO:0000313" key="2">
    <source>
        <dbReference type="EMBL" id="MFC0679820.1"/>
    </source>
</evidence>
<feature type="region of interest" description="Disordered" evidence="1">
    <location>
        <begin position="65"/>
        <end position="92"/>
    </location>
</feature>
<proteinExistence type="predicted"/>
<evidence type="ECO:0000256" key="1">
    <source>
        <dbReference type="SAM" id="MobiDB-lite"/>
    </source>
</evidence>
<dbReference type="Proteomes" id="UP001589896">
    <property type="component" value="Unassembled WGS sequence"/>
</dbReference>
<dbReference type="NCBIfam" id="NF041728">
    <property type="entry name" value="BPSL0761_fam"/>
    <property type="match status" value="1"/>
</dbReference>
<keyword evidence="3" id="KW-1185">Reference proteome</keyword>
<name>A0ABV6RS61_9GAMM</name>
<sequence length="92" mass="10389">MTMPKERTRAMLWAGSFLIEVARDRSLPLQLRRQAVVIARHFPTIEDVGSMAHARDALGRHAVVPPSEVDWDDSGKHGPLTYSTRLSWPEDP</sequence>
<gene>
    <name evidence="2" type="ORF">ACFFGH_18425</name>
</gene>
<dbReference type="RefSeq" id="WP_386670933.1">
    <property type="nucleotide sequence ID" value="NZ_JBHLTG010000004.1"/>
</dbReference>
<evidence type="ECO:0000313" key="3">
    <source>
        <dbReference type="Proteomes" id="UP001589896"/>
    </source>
</evidence>
<dbReference type="InterPro" id="IPR049723">
    <property type="entry name" value="BPSL0761-like"/>
</dbReference>
<comment type="caution">
    <text evidence="2">The sequence shown here is derived from an EMBL/GenBank/DDBJ whole genome shotgun (WGS) entry which is preliminary data.</text>
</comment>
<accession>A0ABV6RS61</accession>
<reference evidence="2 3" key="1">
    <citation type="submission" date="2024-09" db="EMBL/GenBank/DDBJ databases">
        <authorList>
            <person name="Sun Q."/>
            <person name="Mori K."/>
        </authorList>
    </citation>
    <scope>NUCLEOTIDE SEQUENCE [LARGE SCALE GENOMIC DNA]</scope>
    <source>
        <strain evidence="2 3">KCTC 23076</strain>
    </source>
</reference>
<dbReference type="EMBL" id="JBHLTG010000004">
    <property type="protein sequence ID" value="MFC0679820.1"/>
    <property type="molecule type" value="Genomic_DNA"/>
</dbReference>
<organism evidence="2 3">
    <name type="scientific">Lysobacter korlensis</name>
    <dbReference type="NCBI Taxonomy" id="553636"/>
    <lineage>
        <taxon>Bacteria</taxon>
        <taxon>Pseudomonadati</taxon>
        <taxon>Pseudomonadota</taxon>
        <taxon>Gammaproteobacteria</taxon>
        <taxon>Lysobacterales</taxon>
        <taxon>Lysobacteraceae</taxon>
        <taxon>Lysobacter</taxon>
    </lineage>
</organism>
<protein>
    <submittedName>
        <fullName evidence="2">BPSL0761 family protein</fullName>
    </submittedName>
</protein>